<dbReference type="InterPro" id="IPR012951">
    <property type="entry name" value="BBE"/>
</dbReference>
<evidence type="ECO:0000313" key="5">
    <source>
        <dbReference type="EMBL" id="RDW59906.1"/>
    </source>
</evidence>
<evidence type="ECO:0000313" key="6">
    <source>
        <dbReference type="Proteomes" id="UP000256645"/>
    </source>
</evidence>
<dbReference type="AlphaFoldDB" id="A0A3D8QDI5"/>
<proteinExistence type="inferred from homology"/>
<comment type="caution">
    <text evidence="5">The sequence shown here is derived from an EMBL/GenBank/DDBJ whole genome shotgun (WGS) entry which is preliminary data.</text>
</comment>
<comment type="similarity">
    <text evidence="1">Belongs to the oxygen-dependent FAD-linked oxidoreductase family.</text>
</comment>
<evidence type="ECO:0000256" key="1">
    <source>
        <dbReference type="ARBA" id="ARBA00005466"/>
    </source>
</evidence>
<dbReference type="PANTHER" id="PTHR13878:SF91">
    <property type="entry name" value="FAD BINDING DOMAIN PROTEIN (AFU_ORTHOLOGUE AFUA_6G12070)-RELATED"/>
    <property type="match status" value="1"/>
</dbReference>
<accession>A0A3D8QDI5</accession>
<reference evidence="5 6" key="1">
    <citation type="journal article" date="2018" name="IMA Fungus">
        <title>IMA Genome-F 9: Draft genome sequence of Annulohypoxylon stygium, Aspergillus mulundensis, Berkeleyomyces basicola (syn. Thielaviopsis basicola), Ceratocystis smalleyi, two Cercospora beticola strains, Coleophoma cylindrospora, Fusarium fracticaudum, Phialophora cf. hyalina, and Morchella septimelata.</title>
        <authorList>
            <person name="Wingfield B.D."/>
            <person name="Bills G.F."/>
            <person name="Dong Y."/>
            <person name="Huang W."/>
            <person name="Nel W.J."/>
            <person name="Swalarsk-Parry B.S."/>
            <person name="Vaghefi N."/>
            <person name="Wilken P.M."/>
            <person name="An Z."/>
            <person name="de Beer Z.W."/>
            <person name="De Vos L."/>
            <person name="Chen L."/>
            <person name="Duong T.A."/>
            <person name="Gao Y."/>
            <person name="Hammerbacher A."/>
            <person name="Kikkert J.R."/>
            <person name="Li Y."/>
            <person name="Li H."/>
            <person name="Li K."/>
            <person name="Li Q."/>
            <person name="Liu X."/>
            <person name="Ma X."/>
            <person name="Naidoo K."/>
            <person name="Pethybridge S.J."/>
            <person name="Sun J."/>
            <person name="Steenkamp E.T."/>
            <person name="van der Nest M.A."/>
            <person name="van Wyk S."/>
            <person name="Wingfield M.J."/>
            <person name="Xiong C."/>
            <person name="Yue Q."/>
            <person name="Zhang X."/>
        </authorList>
    </citation>
    <scope>NUCLEOTIDE SEQUENCE [LARGE SCALE GENOMIC DNA]</scope>
    <source>
        <strain evidence="5 6">BP6252</strain>
    </source>
</reference>
<dbReference type="GO" id="GO:0016491">
    <property type="term" value="F:oxidoreductase activity"/>
    <property type="evidence" value="ECO:0007669"/>
    <property type="project" value="UniProtKB-KW"/>
</dbReference>
<name>A0A3D8QDI5_9HELO</name>
<dbReference type="EMBL" id="PDLM01000016">
    <property type="protein sequence ID" value="RDW59906.1"/>
    <property type="molecule type" value="Genomic_DNA"/>
</dbReference>
<dbReference type="STRING" id="1849047.A0A3D8QDI5"/>
<evidence type="ECO:0000256" key="2">
    <source>
        <dbReference type="ARBA" id="ARBA00023002"/>
    </source>
</evidence>
<dbReference type="PANTHER" id="PTHR13878">
    <property type="entry name" value="GULONOLACTONE OXIDASE"/>
    <property type="match status" value="1"/>
</dbReference>
<evidence type="ECO:0000259" key="4">
    <source>
        <dbReference type="PROSITE" id="PS51387"/>
    </source>
</evidence>
<organism evidence="5 6">
    <name type="scientific">Coleophoma cylindrospora</name>
    <dbReference type="NCBI Taxonomy" id="1849047"/>
    <lineage>
        <taxon>Eukaryota</taxon>
        <taxon>Fungi</taxon>
        <taxon>Dikarya</taxon>
        <taxon>Ascomycota</taxon>
        <taxon>Pezizomycotina</taxon>
        <taxon>Leotiomycetes</taxon>
        <taxon>Helotiales</taxon>
        <taxon>Dermateaceae</taxon>
        <taxon>Coleophoma</taxon>
    </lineage>
</organism>
<feature type="chain" id="PRO_5017652985" description="FAD-binding PCMH-type domain-containing protein" evidence="3">
    <location>
        <begin position="22"/>
        <end position="570"/>
    </location>
</feature>
<gene>
    <name evidence="5" type="ORF">BP6252_12993</name>
</gene>
<dbReference type="InterPro" id="IPR016166">
    <property type="entry name" value="FAD-bd_PCMH"/>
</dbReference>
<protein>
    <recommendedName>
        <fullName evidence="4">FAD-binding PCMH-type domain-containing protein</fullName>
    </recommendedName>
</protein>
<dbReference type="InterPro" id="IPR016169">
    <property type="entry name" value="FAD-bd_PCMH_sub2"/>
</dbReference>
<sequence length="570" mass="61634">MYFFSSRAMLIGLLSTSSVQASTIDWEILNTTVQGRLHTAKPLASPCFSVYEGQPSPSDLASCTRIQKNYTSSDFRTQFYSGFSNSQDEICLARAADQCLLDNSVPTDVLAFGGNKSCGQGSVSPYYIDVQSVGDVQAAFNFASATGVSLSIKNSGHDYLGRSSLKGSLALWVRNLRDMSRNPAFVPEGCYGVEGTDTITTGAGVNSDEVYRFADQQNVTFVGGYATTIGVAGGWVQGGGHSVLSPVYGLGIDRTVQFKVVTPDGVFRVANSCQNQDLFWALKGGGGGTFGVVMEATHRVDPNTPLTVAYIKYSQNSANIGRWLEILVENGLQWAKQGWGGHYVASNIISVTPLLNLSEATASMEPAASFARSNNGSVVIEVLPSWYSFYIKYVIPNQAAVGTLRFLASRLIPASLLETTTGQAALLSFLNHLVAVGFSPYIPATAPYLFPYAANSTSATPAWRDSIWELGMGAGLAWNSTVAQRQATIDLQRNLTRMAEDLTPGGGSYFNEALPWTEDWRASWWGDNYPRLLEIKKSYDPHGLLKCWKCVGFEEQVANTSFPCFSAFGA</sequence>
<keyword evidence="6" id="KW-1185">Reference proteome</keyword>
<keyword evidence="2" id="KW-0560">Oxidoreductase</keyword>
<evidence type="ECO:0000256" key="3">
    <source>
        <dbReference type="SAM" id="SignalP"/>
    </source>
</evidence>
<dbReference type="GO" id="GO:0071949">
    <property type="term" value="F:FAD binding"/>
    <property type="evidence" value="ECO:0007669"/>
    <property type="project" value="InterPro"/>
</dbReference>
<dbReference type="Gene3D" id="3.40.462.20">
    <property type="match status" value="1"/>
</dbReference>
<dbReference type="Pfam" id="PF08031">
    <property type="entry name" value="BBE"/>
    <property type="match status" value="1"/>
</dbReference>
<keyword evidence="3" id="KW-0732">Signal</keyword>
<dbReference type="OrthoDB" id="9983560at2759"/>
<dbReference type="InterPro" id="IPR036318">
    <property type="entry name" value="FAD-bd_PCMH-like_sf"/>
</dbReference>
<dbReference type="InterPro" id="IPR050432">
    <property type="entry name" value="FAD-linked_Oxidoreductases_BP"/>
</dbReference>
<dbReference type="Gene3D" id="3.30.465.10">
    <property type="match status" value="2"/>
</dbReference>
<dbReference type="SUPFAM" id="SSF56176">
    <property type="entry name" value="FAD-binding/transporter-associated domain-like"/>
    <property type="match status" value="1"/>
</dbReference>
<dbReference type="Pfam" id="PF01565">
    <property type="entry name" value="FAD_binding_4"/>
    <property type="match status" value="1"/>
</dbReference>
<feature type="signal peptide" evidence="3">
    <location>
        <begin position="1"/>
        <end position="21"/>
    </location>
</feature>
<dbReference type="InterPro" id="IPR006094">
    <property type="entry name" value="Oxid_FAD_bind_N"/>
</dbReference>
<dbReference type="PROSITE" id="PS51387">
    <property type="entry name" value="FAD_PCMH"/>
    <property type="match status" value="1"/>
</dbReference>
<dbReference type="Proteomes" id="UP000256645">
    <property type="component" value="Unassembled WGS sequence"/>
</dbReference>
<feature type="domain" description="FAD-binding PCMH-type" evidence="4">
    <location>
        <begin position="120"/>
        <end position="303"/>
    </location>
</feature>